<gene>
    <name evidence="4" type="ORF">E5288_WYG015615</name>
</gene>
<name>A0A6B0SA29_9CETA</name>
<dbReference type="SUPFAM" id="SSF64356">
    <property type="entry name" value="SNARE-like"/>
    <property type="match status" value="1"/>
</dbReference>
<comment type="similarity">
    <text evidence="2">Belongs to the TRAPP small subunits family. Sedlin subfamily.</text>
</comment>
<dbReference type="GO" id="GO:0006888">
    <property type="term" value="P:endoplasmic reticulum to Golgi vesicle-mediated transport"/>
    <property type="evidence" value="ECO:0007669"/>
    <property type="project" value="InterPro"/>
</dbReference>
<dbReference type="Gene3D" id="3.30.450.70">
    <property type="match status" value="1"/>
</dbReference>
<dbReference type="AlphaFoldDB" id="A0A6B0SA29"/>
<dbReference type="PANTHER" id="PTHR12403">
    <property type="entry name" value="TRAFFICKING PROTEIN PARTICLE COMPLEX SUBUNIT 2"/>
    <property type="match status" value="1"/>
</dbReference>
<keyword evidence="3" id="KW-0813">Transport</keyword>
<keyword evidence="3" id="KW-0931">ER-Golgi transport</keyword>
<evidence type="ECO:0000256" key="3">
    <source>
        <dbReference type="ARBA" id="ARBA00022892"/>
    </source>
</evidence>
<dbReference type="InterPro" id="IPR006722">
    <property type="entry name" value="Sedlin"/>
</dbReference>
<dbReference type="Pfam" id="PF04628">
    <property type="entry name" value="Sedlin_N"/>
    <property type="match status" value="1"/>
</dbReference>
<evidence type="ECO:0000313" key="4">
    <source>
        <dbReference type="EMBL" id="MXQ98880.1"/>
    </source>
</evidence>
<dbReference type="Proteomes" id="UP000322234">
    <property type="component" value="Unassembled WGS sequence"/>
</dbReference>
<dbReference type="CDD" id="cd14825">
    <property type="entry name" value="TRAPPC2_sedlin"/>
    <property type="match status" value="1"/>
</dbReference>
<dbReference type="GO" id="GO:0048471">
    <property type="term" value="C:perinuclear region of cytoplasm"/>
    <property type="evidence" value="ECO:0007669"/>
    <property type="project" value="UniProtKB-SubCell"/>
</dbReference>
<evidence type="ECO:0000313" key="5">
    <source>
        <dbReference type="Proteomes" id="UP000322234"/>
    </source>
</evidence>
<dbReference type="InterPro" id="IPR011012">
    <property type="entry name" value="Longin-like_dom_sf"/>
</dbReference>
<evidence type="ECO:0000256" key="1">
    <source>
        <dbReference type="ARBA" id="ARBA00004556"/>
    </source>
</evidence>
<organism evidence="4 5">
    <name type="scientific">Bos mutus</name>
    <name type="common">wild yak</name>
    <dbReference type="NCBI Taxonomy" id="72004"/>
    <lineage>
        <taxon>Eukaryota</taxon>
        <taxon>Metazoa</taxon>
        <taxon>Chordata</taxon>
        <taxon>Craniata</taxon>
        <taxon>Vertebrata</taxon>
        <taxon>Euteleostomi</taxon>
        <taxon>Mammalia</taxon>
        <taxon>Eutheria</taxon>
        <taxon>Laurasiatheria</taxon>
        <taxon>Artiodactyla</taxon>
        <taxon>Ruminantia</taxon>
        <taxon>Pecora</taxon>
        <taxon>Bovidae</taxon>
        <taxon>Bovinae</taxon>
        <taxon>Bos</taxon>
    </lineage>
</organism>
<comment type="subcellular location">
    <subcellularLocation>
        <location evidence="1">Cytoplasm</location>
        <location evidence="1">Perinuclear region</location>
    </subcellularLocation>
</comment>
<comment type="caution">
    <text evidence="4">The sequence shown here is derived from an EMBL/GenBank/DDBJ whole genome shotgun (WGS) entry which is preliminary data.</text>
</comment>
<dbReference type="EMBL" id="VBQZ03000300">
    <property type="protein sequence ID" value="MXQ98880.1"/>
    <property type="molecule type" value="Genomic_DNA"/>
</dbReference>
<evidence type="ECO:0000256" key="2">
    <source>
        <dbReference type="ARBA" id="ARBA00006626"/>
    </source>
</evidence>
<proteinExistence type="inferred from homology"/>
<protein>
    <recommendedName>
        <fullName evidence="6">Trafficking protein particle complex subunit 2</fullName>
    </recommendedName>
</protein>
<sequence length="218" mass="25073">MPRKPLLCPQITFSSRTDRLEVEIDLDSHVLLPPLGWQLSSTSHSIHWPRGALMLSSMVTAPNFLVVKSGSEKTSLLQERGATRVNRAVGSWDEDHLPVQSHIPRRFSTVQTLPLKYDRNPRALTKGWGDKPDQHEIWMPGSESVDCKVLDYTLIISHMRFIMLHDVRQEDGIKNFFTDVYDLYIKFAMNPFYEPNSPIRSSAFDRKVQFLGKKHLLS</sequence>
<reference evidence="4" key="1">
    <citation type="submission" date="2019-10" db="EMBL/GenBank/DDBJ databases">
        <title>The sequence and de novo assembly of the wild yak genome.</title>
        <authorList>
            <person name="Liu Y."/>
        </authorList>
    </citation>
    <scope>NUCLEOTIDE SEQUENCE [LARGE SCALE GENOMIC DNA]</scope>
    <source>
        <strain evidence="4">WY2019</strain>
    </source>
</reference>
<keyword evidence="5" id="KW-1185">Reference proteome</keyword>
<evidence type="ECO:0008006" key="6">
    <source>
        <dbReference type="Google" id="ProtNLM"/>
    </source>
</evidence>
<accession>A0A6B0SA29</accession>